<dbReference type="GO" id="GO:0005509">
    <property type="term" value="F:calcium ion binding"/>
    <property type="evidence" value="ECO:0007669"/>
    <property type="project" value="InterPro"/>
</dbReference>
<dbReference type="GO" id="GO:0051082">
    <property type="term" value="F:unfolded protein binding"/>
    <property type="evidence" value="ECO:0007669"/>
    <property type="project" value="InterPro"/>
</dbReference>
<dbReference type="GO" id="GO:0006457">
    <property type="term" value="P:protein folding"/>
    <property type="evidence" value="ECO:0007669"/>
    <property type="project" value="InterPro"/>
</dbReference>
<feature type="region of interest" description="Disordered" evidence="10">
    <location>
        <begin position="545"/>
        <end position="594"/>
    </location>
</feature>
<feature type="disulfide bond" evidence="8">
    <location>
        <begin position="157"/>
        <end position="191"/>
    </location>
</feature>
<evidence type="ECO:0000313" key="12">
    <source>
        <dbReference type="Proteomes" id="UP001211065"/>
    </source>
</evidence>
<dbReference type="InterPro" id="IPR018124">
    <property type="entry name" value="Calret/calnex_CS"/>
</dbReference>
<feature type="region of interest" description="Disordered" evidence="10">
    <location>
        <begin position="255"/>
        <end position="354"/>
    </location>
</feature>
<dbReference type="FunFam" id="2.60.120.200:FF:000011">
    <property type="entry name" value="Probable calnexin"/>
    <property type="match status" value="1"/>
</dbReference>
<evidence type="ECO:0000256" key="8">
    <source>
        <dbReference type="PIRSR" id="PIRSR601580-3"/>
    </source>
</evidence>
<dbReference type="InterPro" id="IPR009033">
    <property type="entry name" value="Calreticulin/calnexin_P_dom_sf"/>
</dbReference>
<dbReference type="PANTHER" id="PTHR11073:SF1">
    <property type="entry name" value="CALNEXIN 14D-RELATED"/>
    <property type="match status" value="1"/>
</dbReference>
<accession>A0AAD5U120</accession>
<evidence type="ECO:0000256" key="7">
    <source>
        <dbReference type="ARBA" id="ARBA00023186"/>
    </source>
</evidence>
<dbReference type="InterPro" id="IPR013320">
    <property type="entry name" value="ConA-like_dom_sf"/>
</dbReference>
<reference evidence="11" key="1">
    <citation type="submission" date="2020-05" db="EMBL/GenBank/DDBJ databases">
        <title>Phylogenomic resolution of chytrid fungi.</title>
        <authorList>
            <person name="Stajich J.E."/>
            <person name="Amses K."/>
            <person name="Simmons R."/>
            <person name="Seto K."/>
            <person name="Myers J."/>
            <person name="Bonds A."/>
            <person name="Quandt C.A."/>
            <person name="Barry K."/>
            <person name="Liu P."/>
            <person name="Grigoriev I."/>
            <person name="Longcore J.E."/>
            <person name="James T.Y."/>
        </authorList>
    </citation>
    <scope>NUCLEOTIDE SEQUENCE</scope>
    <source>
        <strain evidence="11">JEL0476</strain>
    </source>
</reference>
<keyword evidence="7 9" id="KW-0143">Chaperone</keyword>
<dbReference type="FunFam" id="2.10.250.10:FF:000001">
    <property type="entry name" value="Calnexin homolog"/>
    <property type="match status" value="1"/>
</dbReference>
<gene>
    <name evidence="11" type="ORF">HK099_005822</name>
</gene>
<comment type="subcellular location">
    <subcellularLocation>
        <location evidence="1">Endoplasmic reticulum membrane</location>
        <topology evidence="1">Single-pass membrane protein</topology>
    </subcellularLocation>
</comment>
<evidence type="ECO:0008006" key="13">
    <source>
        <dbReference type="Google" id="ProtNLM"/>
    </source>
</evidence>
<dbReference type="PROSITE" id="PS00803">
    <property type="entry name" value="CALRETICULIN_1"/>
    <property type="match status" value="1"/>
</dbReference>
<feature type="chain" id="PRO_5041776883" description="Calnexin" evidence="9">
    <location>
        <begin position="19"/>
        <end position="594"/>
    </location>
</feature>
<feature type="transmembrane region" description="Helical" evidence="9">
    <location>
        <begin position="514"/>
        <end position="535"/>
    </location>
</feature>
<dbReference type="SUPFAM" id="SSF63887">
    <property type="entry name" value="P-domain of calnexin/calreticulin"/>
    <property type="match status" value="1"/>
</dbReference>
<evidence type="ECO:0000256" key="1">
    <source>
        <dbReference type="ARBA" id="ARBA00004389"/>
    </source>
</evidence>
<comment type="caution">
    <text evidence="11">The sequence shown here is derived from an EMBL/GenBank/DDBJ whole genome shotgun (WGS) entry which is preliminary data.</text>
</comment>
<evidence type="ECO:0000256" key="2">
    <source>
        <dbReference type="ARBA" id="ARBA00010983"/>
    </source>
</evidence>
<feature type="compositionally biased region" description="Acidic residues" evidence="10">
    <location>
        <begin position="331"/>
        <end position="342"/>
    </location>
</feature>
<dbReference type="GO" id="GO:0036503">
    <property type="term" value="P:ERAD pathway"/>
    <property type="evidence" value="ECO:0007669"/>
    <property type="project" value="TreeGrafter"/>
</dbReference>
<organism evidence="11 12">
    <name type="scientific">Clydaea vesicula</name>
    <dbReference type="NCBI Taxonomy" id="447962"/>
    <lineage>
        <taxon>Eukaryota</taxon>
        <taxon>Fungi</taxon>
        <taxon>Fungi incertae sedis</taxon>
        <taxon>Chytridiomycota</taxon>
        <taxon>Chytridiomycota incertae sedis</taxon>
        <taxon>Chytridiomycetes</taxon>
        <taxon>Lobulomycetales</taxon>
        <taxon>Lobulomycetaceae</taxon>
        <taxon>Clydaea</taxon>
    </lineage>
</organism>
<comment type="similarity">
    <text evidence="2 9">Belongs to the calreticulin family.</text>
</comment>
<evidence type="ECO:0000313" key="11">
    <source>
        <dbReference type="EMBL" id="KAJ3216565.1"/>
    </source>
</evidence>
<dbReference type="EMBL" id="JADGJW010000471">
    <property type="protein sequence ID" value="KAJ3216565.1"/>
    <property type="molecule type" value="Genomic_DNA"/>
</dbReference>
<dbReference type="AlphaFoldDB" id="A0AAD5U120"/>
<feature type="compositionally biased region" description="Basic and acidic residues" evidence="10">
    <location>
        <begin position="572"/>
        <end position="594"/>
    </location>
</feature>
<sequence>MKLLVLLTALASTATVFAHEGQDHSHDVEDVDELDMDEDTIVAPPIEEDEVVQPLYKPSKVNGLFVEQFDGDTSRWVTSETKKIVDGVEDEDLLRYRGTWNVEEPVEWPGIRNDKALVVKTPAAHHAISAKFATPLDPKGKTLVVQYEVKFQKTHDCGGAYMKLLTHDPGFDATKFDDKSPFTIMFGPDKCGSNNKVHFIFRHKNPITGEYEEKHMNSPPQAKIEKKTGLYTLIVKPDNTFDLLINNEKVKSGNLLEDFTPPVNPPKQIDDPEDSKPSDWVDEEKIPDENAKKPDDWDEDAPMEIPDEDATKPSDWLDNEPSSIPDPDAEKPEDWDDEEDGDWQAPAVPNPKCESVGCGEWVRPTIKNPKYKGKWSVPFVDNPKYKGVWAPRKIDNPKYFEDKFPANFNKIGAIGYELWTMSDGISFDNIYVGYSVEDARKLSEEQWKVKYEVEKKFENKEKPVSQDSKNADSSENPYLTKLKDFIHQVQAEFEVIKQKWESEGPLETLKTFKYAFAGAFLVAYFLLSSFFKLIFGSSASPAGTEIKKLNKKNTKKEKDSDGEEEEEEEEVDEKKPEVVKKKPDSLNKRKKNTD</sequence>
<dbReference type="Proteomes" id="UP001211065">
    <property type="component" value="Unassembled WGS sequence"/>
</dbReference>
<feature type="signal peptide" evidence="9">
    <location>
        <begin position="1"/>
        <end position="18"/>
    </location>
</feature>
<feature type="compositionally biased region" description="Acidic residues" evidence="10">
    <location>
        <begin position="560"/>
        <end position="571"/>
    </location>
</feature>
<feature type="compositionally biased region" description="Acidic residues" evidence="10">
    <location>
        <begin position="296"/>
        <end position="308"/>
    </location>
</feature>
<evidence type="ECO:0000256" key="4">
    <source>
        <dbReference type="ARBA" id="ARBA00022824"/>
    </source>
</evidence>
<keyword evidence="3 9" id="KW-0812">Transmembrane</keyword>
<keyword evidence="8" id="KW-1015">Disulfide bond</keyword>
<dbReference type="Gene3D" id="2.10.250.10">
    <property type="entry name" value="Calreticulin/calnexin, P domain"/>
    <property type="match status" value="1"/>
</dbReference>
<feature type="compositionally biased region" description="Basic and acidic residues" evidence="10">
    <location>
        <begin position="268"/>
        <end position="295"/>
    </location>
</feature>
<evidence type="ECO:0000256" key="9">
    <source>
        <dbReference type="RuleBase" id="RU362126"/>
    </source>
</evidence>
<keyword evidence="12" id="KW-1185">Reference proteome</keyword>
<evidence type="ECO:0000256" key="10">
    <source>
        <dbReference type="SAM" id="MobiDB-lite"/>
    </source>
</evidence>
<dbReference type="InterPro" id="IPR001580">
    <property type="entry name" value="Calret/calnex"/>
</dbReference>
<evidence type="ECO:0000256" key="5">
    <source>
        <dbReference type="ARBA" id="ARBA00022989"/>
    </source>
</evidence>
<dbReference type="SUPFAM" id="SSF49899">
    <property type="entry name" value="Concanavalin A-like lectins/glucanases"/>
    <property type="match status" value="1"/>
</dbReference>
<dbReference type="PROSITE" id="PS00804">
    <property type="entry name" value="CALRETICULIN_2"/>
    <property type="match status" value="1"/>
</dbReference>
<keyword evidence="5 9" id="KW-1133">Transmembrane helix</keyword>
<dbReference type="Pfam" id="PF00262">
    <property type="entry name" value="Calreticulin"/>
    <property type="match status" value="1"/>
</dbReference>
<dbReference type="Gene3D" id="2.60.120.200">
    <property type="match status" value="1"/>
</dbReference>
<dbReference type="PROSITE" id="PS00805">
    <property type="entry name" value="CALRETICULIN_REPEAT"/>
    <property type="match status" value="1"/>
</dbReference>
<keyword evidence="6 9" id="KW-0472">Membrane</keyword>
<dbReference type="PANTHER" id="PTHR11073">
    <property type="entry name" value="CALRETICULIN AND CALNEXIN"/>
    <property type="match status" value="1"/>
</dbReference>
<name>A0AAD5U120_9FUNG</name>
<evidence type="ECO:0000256" key="3">
    <source>
        <dbReference type="ARBA" id="ARBA00022692"/>
    </source>
</evidence>
<protein>
    <recommendedName>
        <fullName evidence="13">Calnexin</fullName>
    </recommendedName>
</protein>
<keyword evidence="4 9" id="KW-0256">Endoplasmic reticulum</keyword>
<proteinExistence type="inferred from homology"/>
<dbReference type="PRINTS" id="PR00626">
    <property type="entry name" value="CALRETICULIN"/>
</dbReference>
<dbReference type="GO" id="GO:0005789">
    <property type="term" value="C:endoplasmic reticulum membrane"/>
    <property type="evidence" value="ECO:0007669"/>
    <property type="project" value="UniProtKB-SubCell"/>
</dbReference>
<evidence type="ECO:0000256" key="6">
    <source>
        <dbReference type="ARBA" id="ARBA00023136"/>
    </source>
</evidence>
<keyword evidence="9" id="KW-0732">Signal</keyword>